<dbReference type="RefSeq" id="WP_341837375.1">
    <property type="nucleotide sequence ID" value="NZ_CP149822.1"/>
</dbReference>
<sequence length="241" mass="26061">MQPGPVLILGANSDVAKAAIVQYAAKGHHIMAASRNTAELAAFVQSSVTGPGRVSVLSFDAADFASHAGFYQSLPEKPQTVVYAAGYLHPNEAAMLDFEGSYRMMQVHYAGAVSILNIIVTDTANTRLERIVGLSSLSGVRGRKSNFIYGSTKSAFTQYLAGLRQYLFSRKVTVNVIVAGYIRSKMTAGLPLPESLMLEPAFIANAVVNAGKRFTIVPGFKWKLIYLVLKYSPERLVAKLP</sequence>
<name>A0ABZ2YRW9_9BACT</name>
<dbReference type="PANTHER" id="PTHR43391:SF94">
    <property type="entry name" value="OXIDOREDUCTASE-RELATED"/>
    <property type="match status" value="1"/>
</dbReference>
<dbReference type="Proteomes" id="UP001485459">
    <property type="component" value="Chromosome"/>
</dbReference>
<accession>A0ABZ2YRW9</accession>
<dbReference type="EMBL" id="CP149822">
    <property type="protein sequence ID" value="WZN42541.1"/>
    <property type="molecule type" value="Genomic_DNA"/>
</dbReference>
<gene>
    <name evidence="3" type="ORF">WJU16_05775</name>
</gene>
<dbReference type="InterPro" id="IPR002347">
    <property type="entry name" value="SDR_fam"/>
</dbReference>
<evidence type="ECO:0000256" key="1">
    <source>
        <dbReference type="ARBA" id="ARBA00006484"/>
    </source>
</evidence>
<evidence type="ECO:0000256" key="2">
    <source>
        <dbReference type="ARBA" id="ARBA00023002"/>
    </source>
</evidence>
<comment type="similarity">
    <text evidence="1">Belongs to the short-chain dehydrogenases/reductases (SDR) family.</text>
</comment>
<dbReference type="Pfam" id="PF00106">
    <property type="entry name" value="adh_short"/>
    <property type="match status" value="1"/>
</dbReference>
<evidence type="ECO:0000313" key="3">
    <source>
        <dbReference type="EMBL" id="WZN42541.1"/>
    </source>
</evidence>
<keyword evidence="2" id="KW-0560">Oxidoreductase</keyword>
<protein>
    <submittedName>
        <fullName evidence="3">SDR family NAD(P)-dependent oxidoreductase</fullName>
    </submittedName>
</protein>
<organism evidence="3 4">
    <name type="scientific">Chitinophaga pollutisoli</name>
    <dbReference type="NCBI Taxonomy" id="3133966"/>
    <lineage>
        <taxon>Bacteria</taxon>
        <taxon>Pseudomonadati</taxon>
        <taxon>Bacteroidota</taxon>
        <taxon>Chitinophagia</taxon>
        <taxon>Chitinophagales</taxon>
        <taxon>Chitinophagaceae</taxon>
        <taxon>Chitinophaga</taxon>
    </lineage>
</organism>
<dbReference type="InterPro" id="IPR036291">
    <property type="entry name" value="NAD(P)-bd_dom_sf"/>
</dbReference>
<evidence type="ECO:0000313" key="4">
    <source>
        <dbReference type="Proteomes" id="UP001485459"/>
    </source>
</evidence>
<keyword evidence="4" id="KW-1185">Reference proteome</keyword>
<reference evidence="4" key="1">
    <citation type="submission" date="2024-03" db="EMBL/GenBank/DDBJ databases">
        <title>Chitinophaga horti sp. nov., isolated from garden soil.</title>
        <authorList>
            <person name="Lee D.S."/>
            <person name="Han D.M."/>
            <person name="Baek J.H."/>
            <person name="Choi D.G."/>
            <person name="Jeon J.H."/>
            <person name="Jeon C.O."/>
        </authorList>
    </citation>
    <scope>NUCLEOTIDE SEQUENCE [LARGE SCALE GENOMIC DNA]</scope>
    <source>
        <strain evidence="4">GPA1</strain>
    </source>
</reference>
<dbReference type="SUPFAM" id="SSF51735">
    <property type="entry name" value="NAD(P)-binding Rossmann-fold domains"/>
    <property type="match status" value="1"/>
</dbReference>
<dbReference type="Gene3D" id="3.40.50.720">
    <property type="entry name" value="NAD(P)-binding Rossmann-like Domain"/>
    <property type="match status" value="1"/>
</dbReference>
<dbReference type="PANTHER" id="PTHR43391">
    <property type="entry name" value="RETINOL DEHYDROGENASE-RELATED"/>
    <property type="match status" value="1"/>
</dbReference>
<proteinExistence type="inferred from homology"/>